<evidence type="ECO:0000256" key="10">
    <source>
        <dbReference type="ARBA" id="ARBA00023225"/>
    </source>
</evidence>
<sequence length="145" mass="17647">MAFHYSLQKVMEHKDREKSEAEKQYSDAIDQFETVATKLYETLKQKEDLQQRQVDQIGKGLPIAEIQHHEKLLTYLQKEIDSLQWQTQRARKMMTDKERLLVSKSIDVKKYERMKDIKYEEYKEQEKQEETKFLDEISVQQFVRR</sequence>
<comment type="subcellular location">
    <subcellularLocation>
        <location evidence="1">Cell membrane</location>
        <topology evidence="1">Peripheral membrane protein</topology>
        <orientation evidence="1">Cytoplasmic side</orientation>
    </subcellularLocation>
</comment>
<dbReference type="STRING" id="439292.Bsel_1745"/>
<dbReference type="GO" id="GO:0044781">
    <property type="term" value="P:bacterial-type flagellum organization"/>
    <property type="evidence" value="ECO:0007669"/>
    <property type="project" value="UniProtKB-KW"/>
</dbReference>
<protein>
    <recommendedName>
        <fullName evidence="3">Flagellar FliJ protein</fullName>
    </recommendedName>
</protein>
<evidence type="ECO:0000256" key="7">
    <source>
        <dbReference type="ARBA" id="ARBA00022795"/>
    </source>
</evidence>
<dbReference type="KEGG" id="bse:Bsel_1745"/>
<evidence type="ECO:0000256" key="1">
    <source>
        <dbReference type="ARBA" id="ARBA00004413"/>
    </source>
</evidence>
<dbReference type="HOGENOM" id="CLU_145228_0_0_9"/>
<keyword evidence="12" id="KW-0966">Cell projection</keyword>
<keyword evidence="8" id="KW-0653">Protein transport</keyword>
<dbReference type="GO" id="GO:0015031">
    <property type="term" value="P:protein transport"/>
    <property type="evidence" value="ECO:0007669"/>
    <property type="project" value="UniProtKB-KW"/>
</dbReference>
<keyword evidence="10" id="KW-1006">Bacterial flagellum protein export</keyword>
<gene>
    <name evidence="12" type="ordered locus">Bsel_1745</name>
</gene>
<keyword evidence="6" id="KW-0145">Chemotaxis</keyword>
<dbReference type="OrthoDB" id="2968361at2"/>
<feature type="compositionally biased region" description="Basic and acidic residues" evidence="11">
    <location>
        <begin position="10"/>
        <end position="25"/>
    </location>
</feature>
<keyword evidence="7" id="KW-1005">Bacterial flagellum biogenesis</keyword>
<feature type="region of interest" description="Disordered" evidence="11">
    <location>
        <begin position="1"/>
        <end position="25"/>
    </location>
</feature>
<dbReference type="GO" id="GO:0006935">
    <property type="term" value="P:chemotaxis"/>
    <property type="evidence" value="ECO:0007669"/>
    <property type="project" value="UniProtKB-KW"/>
</dbReference>
<dbReference type="GO" id="GO:0009288">
    <property type="term" value="C:bacterial-type flagellum"/>
    <property type="evidence" value="ECO:0007669"/>
    <property type="project" value="InterPro"/>
</dbReference>
<comment type="similarity">
    <text evidence="2">Belongs to the FliJ family.</text>
</comment>
<evidence type="ECO:0000256" key="4">
    <source>
        <dbReference type="ARBA" id="ARBA00022448"/>
    </source>
</evidence>
<keyword evidence="13" id="KW-1185">Reference proteome</keyword>
<evidence type="ECO:0000256" key="3">
    <source>
        <dbReference type="ARBA" id="ARBA00020392"/>
    </source>
</evidence>
<dbReference type="AlphaFoldDB" id="D6XTW7"/>
<dbReference type="GO" id="GO:0071973">
    <property type="term" value="P:bacterial-type flagellum-dependent cell motility"/>
    <property type="evidence" value="ECO:0007669"/>
    <property type="project" value="InterPro"/>
</dbReference>
<evidence type="ECO:0000313" key="13">
    <source>
        <dbReference type="Proteomes" id="UP000000271"/>
    </source>
</evidence>
<keyword evidence="9" id="KW-0472">Membrane</keyword>
<evidence type="ECO:0000313" key="12">
    <source>
        <dbReference type="EMBL" id="ADH99253.1"/>
    </source>
</evidence>
<organism evidence="12 13">
    <name type="scientific">Bacillus selenitireducens (strain ATCC 700615 / DSM 15326 / MLS10)</name>
    <dbReference type="NCBI Taxonomy" id="439292"/>
    <lineage>
        <taxon>Bacteria</taxon>
        <taxon>Bacillati</taxon>
        <taxon>Bacillota</taxon>
        <taxon>Bacilli</taxon>
        <taxon>Bacillales</taxon>
        <taxon>Bacillaceae</taxon>
        <taxon>Salisediminibacterium</taxon>
    </lineage>
</organism>
<dbReference type="RefSeq" id="WP_013172677.1">
    <property type="nucleotide sequence ID" value="NC_014219.1"/>
</dbReference>
<dbReference type="Proteomes" id="UP000000271">
    <property type="component" value="Chromosome"/>
</dbReference>
<evidence type="ECO:0000256" key="9">
    <source>
        <dbReference type="ARBA" id="ARBA00023136"/>
    </source>
</evidence>
<evidence type="ECO:0000256" key="5">
    <source>
        <dbReference type="ARBA" id="ARBA00022475"/>
    </source>
</evidence>
<dbReference type="Pfam" id="PF02050">
    <property type="entry name" value="FliJ"/>
    <property type="match status" value="1"/>
</dbReference>
<evidence type="ECO:0000256" key="2">
    <source>
        <dbReference type="ARBA" id="ARBA00010004"/>
    </source>
</evidence>
<dbReference type="Gene3D" id="1.10.287.1700">
    <property type="match status" value="1"/>
</dbReference>
<evidence type="ECO:0000256" key="11">
    <source>
        <dbReference type="SAM" id="MobiDB-lite"/>
    </source>
</evidence>
<proteinExistence type="inferred from homology"/>
<keyword evidence="5" id="KW-1003">Cell membrane</keyword>
<dbReference type="InterPro" id="IPR053716">
    <property type="entry name" value="Flag_assembly_chemotaxis_eff"/>
</dbReference>
<accession>D6XTW7</accession>
<dbReference type="NCBIfam" id="TIGR02473">
    <property type="entry name" value="flagell_FliJ"/>
    <property type="match status" value="1"/>
</dbReference>
<dbReference type="InterPro" id="IPR012823">
    <property type="entry name" value="Flagell_FliJ"/>
</dbReference>
<name>D6XTW7_BACIE</name>
<dbReference type="EMBL" id="CP001791">
    <property type="protein sequence ID" value="ADH99253.1"/>
    <property type="molecule type" value="Genomic_DNA"/>
</dbReference>
<keyword evidence="4" id="KW-0813">Transport</keyword>
<dbReference type="eggNOG" id="COG2882">
    <property type="taxonomic scope" value="Bacteria"/>
</dbReference>
<reference evidence="12" key="1">
    <citation type="submission" date="2009-10" db="EMBL/GenBank/DDBJ databases">
        <title>Complete sequence of Bacillus selenitireducens MLS10.</title>
        <authorList>
            <consortium name="US DOE Joint Genome Institute"/>
            <person name="Lucas S."/>
            <person name="Copeland A."/>
            <person name="Lapidus A."/>
            <person name="Glavina del Rio T."/>
            <person name="Dalin E."/>
            <person name="Tice H."/>
            <person name="Bruce D."/>
            <person name="Goodwin L."/>
            <person name="Pitluck S."/>
            <person name="Sims D."/>
            <person name="Brettin T."/>
            <person name="Detter J.C."/>
            <person name="Han C."/>
            <person name="Larimer F."/>
            <person name="Land M."/>
            <person name="Hauser L."/>
            <person name="Kyrpides N."/>
            <person name="Ovchinnikova G."/>
            <person name="Stolz J."/>
        </authorList>
    </citation>
    <scope>NUCLEOTIDE SEQUENCE [LARGE SCALE GENOMIC DNA]</scope>
    <source>
        <strain evidence="12">MLS10</strain>
    </source>
</reference>
<evidence type="ECO:0000256" key="6">
    <source>
        <dbReference type="ARBA" id="ARBA00022500"/>
    </source>
</evidence>
<keyword evidence="12" id="KW-0282">Flagellum</keyword>
<keyword evidence="12" id="KW-0969">Cilium</keyword>
<dbReference type="GO" id="GO:0005886">
    <property type="term" value="C:plasma membrane"/>
    <property type="evidence" value="ECO:0007669"/>
    <property type="project" value="UniProtKB-SubCell"/>
</dbReference>
<evidence type="ECO:0000256" key="8">
    <source>
        <dbReference type="ARBA" id="ARBA00022927"/>
    </source>
</evidence>